<feature type="repeat" description="TPR" evidence="1">
    <location>
        <begin position="246"/>
        <end position="279"/>
    </location>
</feature>
<dbReference type="Proteomes" id="UP000540519">
    <property type="component" value="Unassembled WGS sequence"/>
</dbReference>
<organism evidence="4 5">
    <name type="scientific">Zobellia amurskyensis</name>
    <dbReference type="NCBI Taxonomy" id="248905"/>
    <lineage>
        <taxon>Bacteria</taxon>
        <taxon>Pseudomonadati</taxon>
        <taxon>Bacteroidota</taxon>
        <taxon>Flavobacteriia</taxon>
        <taxon>Flavobacteriales</taxon>
        <taxon>Flavobacteriaceae</taxon>
        <taxon>Zobellia</taxon>
    </lineage>
</organism>
<dbReference type="Pfam" id="PF13424">
    <property type="entry name" value="TPR_12"/>
    <property type="match status" value="2"/>
</dbReference>
<dbReference type="SUPFAM" id="SSF48452">
    <property type="entry name" value="TPR-like"/>
    <property type="match status" value="2"/>
</dbReference>
<reference evidence="4 5" key="1">
    <citation type="journal article" date="2019" name="Mar. Drugs">
        <title>Comparative Genomics and CAZyme Genome Repertoires of Marine Zobellia amurskyensis KMM 3526(T) and Zobellia laminariae KMM 3676(T).</title>
        <authorList>
            <person name="Chernysheva N."/>
            <person name="Bystritskaya E."/>
            <person name="Stenkova A."/>
            <person name="Golovkin I."/>
            <person name="Nedashkovskaya O."/>
            <person name="Isaeva M."/>
        </authorList>
    </citation>
    <scope>NUCLEOTIDE SEQUENCE [LARGE SCALE GENOMIC DNA]</scope>
    <source>
        <strain evidence="4 5">KMM 3526</strain>
    </source>
</reference>
<evidence type="ECO:0000259" key="3">
    <source>
        <dbReference type="Pfam" id="PF06580"/>
    </source>
</evidence>
<dbReference type="SUPFAM" id="SSF55874">
    <property type="entry name" value="ATPase domain of HSP90 chaperone/DNA topoisomerase II/histidine kinase"/>
    <property type="match status" value="1"/>
</dbReference>
<comment type="caution">
    <text evidence="4">The sequence shown here is derived from an EMBL/GenBank/DDBJ whole genome shotgun (WGS) entry which is preliminary data.</text>
</comment>
<evidence type="ECO:0000313" key="4">
    <source>
        <dbReference type="EMBL" id="MUH37197.1"/>
    </source>
</evidence>
<accession>A0A7X2ZVL3</accession>
<keyword evidence="1" id="KW-0802">TPR repeat</keyword>
<keyword evidence="2" id="KW-0472">Membrane</keyword>
<evidence type="ECO:0000256" key="1">
    <source>
        <dbReference type="PROSITE-ProRule" id="PRU00339"/>
    </source>
</evidence>
<feature type="domain" description="Signal transduction histidine kinase internal region" evidence="3">
    <location>
        <begin position="491"/>
        <end position="571"/>
    </location>
</feature>
<dbReference type="AlphaFoldDB" id="A0A7X2ZVL3"/>
<dbReference type="InterPro" id="IPR010559">
    <property type="entry name" value="Sig_transdc_His_kin_internal"/>
</dbReference>
<dbReference type="InterPro" id="IPR050640">
    <property type="entry name" value="Bact_2-comp_sensor_kinase"/>
</dbReference>
<dbReference type="PROSITE" id="PS50293">
    <property type="entry name" value="TPR_REGION"/>
    <property type="match status" value="1"/>
</dbReference>
<sequence length="692" mass="78867">MLSSKIKTLIILLIILVQGADAQRSKVDSLSQLLREGISQDTVRLKTLNELAYTYYSINPKSGVDTSQEAIDLGLQLQNQEGMATAYAYRGHNYSALGMDSLALESYDKAMKIREENNDLKGVARLIYNKGLVYFNESDYARANDNNRKAYEVFEQEKDSFLMAKMLNSIGINHMYLSQYPEAIKSYLDAKRIYEDLGLTEDRQYASILSNTGLLYARLEKFKEAETYQKQAFLFFEKSDFQEGVANALTNLGRVYNDTGNPEKAIDSYKKAYDIMEINTNERGMASALTNMGIAYSEMGKYAKAVPYFKQTQKIYEKLKNTNNLAIVHRSLGDCYFLGADKKMALAEENYKTSFKYAKEAGSINLQFNALEQLASLQSTTGNYKQAFKNKTEAVVLRDSFASVEKKEEIALLEADYEYEKEKSTLLATHEKEQAISNAEMERQKLMITGLSLGALLIVVFSVVAFQLYKKRERVLSEKKISEFKTKVAETELKALRSQMNPHFIFNAMNSISDYMAKNDLETANTFLVKFSKLIRAILESSEKKWIPLEEDLELTELYMQIEGLRLKDKFEHSFKVSKDVDVENTMVPPLILQPFIENSIWHGMSKKETKGHIDISVKIENQFLVCTVDDDGVGRKTNGATKKGKTSMGLKITKNRLEILNQLKRENGSIQMFDKEEGLRVELKLPLELQF</sequence>
<dbReference type="InterPro" id="IPR019734">
    <property type="entry name" value="TPR_rpt"/>
</dbReference>
<name>A0A7X2ZVL3_9FLAO</name>
<dbReference type="GO" id="GO:0016020">
    <property type="term" value="C:membrane"/>
    <property type="evidence" value="ECO:0007669"/>
    <property type="project" value="InterPro"/>
</dbReference>
<dbReference type="InterPro" id="IPR011990">
    <property type="entry name" value="TPR-like_helical_dom_sf"/>
</dbReference>
<keyword evidence="5" id="KW-1185">Reference proteome</keyword>
<dbReference type="EMBL" id="RCNR01000034">
    <property type="protein sequence ID" value="MUH37197.1"/>
    <property type="molecule type" value="Genomic_DNA"/>
</dbReference>
<dbReference type="Gene3D" id="3.30.565.10">
    <property type="entry name" value="Histidine kinase-like ATPase, C-terminal domain"/>
    <property type="match status" value="1"/>
</dbReference>
<dbReference type="PANTHER" id="PTHR34220">
    <property type="entry name" value="SENSOR HISTIDINE KINASE YPDA"/>
    <property type="match status" value="1"/>
</dbReference>
<keyword evidence="2" id="KW-0812">Transmembrane</keyword>
<dbReference type="GO" id="GO:0000155">
    <property type="term" value="F:phosphorelay sensor kinase activity"/>
    <property type="evidence" value="ECO:0007669"/>
    <property type="project" value="InterPro"/>
</dbReference>
<dbReference type="Pfam" id="PF06580">
    <property type="entry name" value="His_kinase"/>
    <property type="match status" value="1"/>
</dbReference>
<gene>
    <name evidence="4" type="ORF">D9O36_15200</name>
</gene>
<evidence type="ECO:0000313" key="5">
    <source>
        <dbReference type="Proteomes" id="UP000540519"/>
    </source>
</evidence>
<dbReference type="PROSITE" id="PS50005">
    <property type="entry name" value="TPR"/>
    <property type="match status" value="3"/>
</dbReference>
<dbReference type="PANTHER" id="PTHR34220:SF7">
    <property type="entry name" value="SENSOR HISTIDINE KINASE YPDA"/>
    <property type="match status" value="1"/>
</dbReference>
<feature type="transmembrane region" description="Helical" evidence="2">
    <location>
        <begin position="446"/>
        <end position="469"/>
    </location>
</feature>
<dbReference type="InterPro" id="IPR036890">
    <property type="entry name" value="HATPase_C_sf"/>
</dbReference>
<dbReference type="SMART" id="SM00028">
    <property type="entry name" value="TPR"/>
    <property type="match status" value="7"/>
</dbReference>
<dbReference type="Gene3D" id="1.25.40.10">
    <property type="entry name" value="Tetratricopeptide repeat domain"/>
    <property type="match status" value="2"/>
</dbReference>
<feature type="repeat" description="TPR" evidence="1">
    <location>
        <begin position="84"/>
        <end position="117"/>
    </location>
</feature>
<proteinExistence type="predicted"/>
<keyword evidence="2" id="KW-1133">Transmembrane helix</keyword>
<protein>
    <recommendedName>
        <fullName evidence="3">Signal transduction histidine kinase internal region domain-containing protein</fullName>
    </recommendedName>
</protein>
<feature type="repeat" description="TPR" evidence="1">
    <location>
        <begin position="286"/>
        <end position="319"/>
    </location>
</feature>
<evidence type="ECO:0000256" key="2">
    <source>
        <dbReference type="SAM" id="Phobius"/>
    </source>
</evidence>